<feature type="transmembrane region" description="Helical" evidence="2">
    <location>
        <begin position="79"/>
        <end position="98"/>
    </location>
</feature>
<dbReference type="Pfam" id="PF15055">
    <property type="entry name" value="DMAC1_Dmo2"/>
    <property type="match status" value="1"/>
</dbReference>
<keyword evidence="2" id="KW-0472">Membrane</keyword>
<feature type="region of interest" description="Disordered" evidence="1">
    <location>
        <begin position="1"/>
        <end position="21"/>
    </location>
</feature>
<dbReference type="InterPro" id="IPR028036">
    <property type="entry name" value="DMAC1-like_dom"/>
</dbReference>
<name>A0A0F7SLZ0_PHARH</name>
<evidence type="ECO:0000256" key="1">
    <source>
        <dbReference type="SAM" id="MobiDB-lite"/>
    </source>
</evidence>
<reference evidence="4" key="1">
    <citation type="submission" date="2014-08" db="EMBL/GenBank/DDBJ databases">
        <authorList>
            <person name="Sharma Rahul"/>
            <person name="Thines Marco"/>
        </authorList>
    </citation>
    <scope>NUCLEOTIDE SEQUENCE</scope>
</reference>
<keyword evidence="2" id="KW-0812">Transmembrane</keyword>
<protein>
    <recommendedName>
        <fullName evidence="3">Distal membrane-arm assembly complex protein 1-like domain-containing protein</fullName>
    </recommendedName>
</protein>
<proteinExistence type="predicted"/>
<dbReference type="AlphaFoldDB" id="A0A0F7SLZ0"/>
<evidence type="ECO:0000313" key="4">
    <source>
        <dbReference type="EMBL" id="CED83087.1"/>
    </source>
</evidence>
<sequence>MSGSSSNISSVPMSNPGSAPNAPELEDCAACRIIGGTTFIGIGSYAAYQSLSLARAERRAAEALSVKNGLNSPPVRKGLIAMGVLGIVFFAAGVGRLSGLRMTDGVDRGLKSDEANIKPRL</sequence>
<keyword evidence="2" id="KW-1133">Transmembrane helix</keyword>
<organism evidence="4">
    <name type="scientific">Phaffia rhodozyma</name>
    <name type="common">Yeast</name>
    <name type="synonym">Xanthophyllomyces dendrorhous</name>
    <dbReference type="NCBI Taxonomy" id="264483"/>
    <lineage>
        <taxon>Eukaryota</taxon>
        <taxon>Fungi</taxon>
        <taxon>Dikarya</taxon>
        <taxon>Basidiomycota</taxon>
        <taxon>Agaricomycotina</taxon>
        <taxon>Tremellomycetes</taxon>
        <taxon>Cystofilobasidiales</taxon>
        <taxon>Mrakiaceae</taxon>
        <taxon>Phaffia</taxon>
    </lineage>
</organism>
<feature type="domain" description="Distal membrane-arm assembly complex protein 1-like" evidence="3">
    <location>
        <begin position="27"/>
        <end position="53"/>
    </location>
</feature>
<dbReference type="EMBL" id="LN483142">
    <property type="protein sequence ID" value="CED83087.1"/>
    <property type="molecule type" value="Genomic_DNA"/>
</dbReference>
<evidence type="ECO:0000259" key="3">
    <source>
        <dbReference type="Pfam" id="PF15055"/>
    </source>
</evidence>
<feature type="compositionally biased region" description="Low complexity" evidence="1">
    <location>
        <begin position="1"/>
        <end position="14"/>
    </location>
</feature>
<accession>A0A0F7SLZ0</accession>
<evidence type="ECO:0000256" key="2">
    <source>
        <dbReference type="SAM" id="Phobius"/>
    </source>
</evidence>